<evidence type="ECO:0000256" key="4">
    <source>
        <dbReference type="ARBA" id="ARBA00022741"/>
    </source>
</evidence>
<dbReference type="PROSITE" id="PS50889">
    <property type="entry name" value="S4"/>
    <property type="match status" value="1"/>
</dbReference>
<dbReference type="HAMAP" id="MF_02006">
    <property type="entry name" value="Tyr_tRNA_synth_type1"/>
    <property type="match status" value="1"/>
</dbReference>
<gene>
    <name evidence="11" type="primary">tyrS</name>
    <name evidence="14" type="ORF">IAB14_01780</name>
</gene>
<dbReference type="InterPro" id="IPR002305">
    <property type="entry name" value="aa-tRNA-synth_Ic"/>
</dbReference>
<comment type="subunit">
    <text evidence="11">Homodimer.</text>
</comment>
<dbReference type="GO" id="GO:0003723">
    <property type="term" value="F:RNA binding"/>
    <property type="evidence" value="ECO:0007669"/>
    <property type="project" value="UniProtKB-KW"/>
</dbReference>
<dbReference type="InterPro" id="IPR054608">
    <property type="entry name" value="SYY-like_C"/>
</dbReference>
<evidence type="ECO:0000256" key="3">
    <source>
        <dbReference type="ARBA" id="ARBA00022598"/>
    </source>
</evidence>
<dbReference type="InterPro" id="IPR024107">
    <property type="entry name" value="Tyr-tRNA-ligase_bac_1"/>
</dbReference>
<evidence type="ECO:0000256" key="8">
    <source>
        <dbReference type="ARBA" id="ARBA00023146"/>
    </source>
</evidence>
<feature type="short sequence motif" description="'HIGH' region" evidence="11">
    <location>
        <begin position="40"/>
        <end position="49"/>
    </location>
</feature>
<dbReference type="GO" id="GO:0004831">
    <property type="term" value="F:tyrosine-tRNA ligase activity"/>
    <property type="evidence" value="ECO:0007669"/>
    <property type="project" value="UniProtKB-UniRule"/>
</dbReference>
<dbReference type="CDD" id="cd00165">
    <property type="entry name" value="S4"/>
    <property type="match status" value="1"/>
</dbReference>
<dbReference type="Pfam" id="PF22421">
    <property type="entry name" value="SYY_C-terminal"/>
    <property type="match status" value="1"/>
</dbReference>
<dbReference type="InterPro" id="IPR001412">
    <property type="entry name" value="aa-tRNA-synth_I_CS"/>
</dbReference>
<protein>
    <recommendedName>
        <fullName evidence="11">Tyrosine--tRNA ligase</fullName>
        <ecNumber evidence="11">6.1.1.1</ecNumber>
    </recommendedName>
    <alternativeName>
        <fullName evidence="11">Tyrosyl-tRNA synthetase</fullName>
        <shortName evidence="11">TyrRS</shortName>
    </alternativeName>
</protein>
<keyword evidence="6 12" id="KW-0694">RNA-binding</keyword>
<keyword evidence="2 11" id="KW-0963">Cytoplasm</keyword>
<dbReference type="PROSITE" id="PS00178">
    <property type="entry name" value="AA_TRNA_LIGASE_I"/>
    <property type="match status" value="1"/>
</dbReference>
<dbReference type="CDD" id="cd00805">
    <property type="entry name" value="TyrRS_core"/>
    <property type="match status" value="1"/>
</dbReference>
<dbReference type="EC" id="6.1.1.1" evidence="11"/>
<dbReference type="AlphaFoldDB" id="A0A9D1SX52"/>
<name>A0A9D1SX52_9FIRM</name>
<keyword evidence="8 11" id="KW-0030">Aminoacyl-tRNA synthetase</keyword>
<keyword evidence="5 11" id="KW-0067">ATP-binding</keyword>
<dbReference type="NCBIfam" id="TIGR00234">
    <property type="entry name" value="tyrS"/>
    <property type="match status" value="1"/>
</dbReference>
<organism evidence="14 15">
    <name type="scientific">Candidatus Stercoripulliclostridium merdipullorum</name>
    <dbReference type="NCBI Taxonomy" id="2840952"/>
    <lineage>
        <taxon>Bacteria</taxon>
        <taxon>Bacillati</taxon>
        <taxon>Bacillota</taxon>
        <taxon>Clostridia</taxon>
        <taxon>Eubacteriales</taxon>
        <taxon>Candidatus Stercoripulliclostridium</taxon>
    </lineage>
</organism>
<dbReference type="Pfam" id="PF00579">
    <property type="entry name" value="tRNA-synt_1b"/>
    <property type="match status" value="1"/>
</dbReference>
<evidence type="ECO:0000256" key="2">
    <source>
        <dbReference type="ARBA" id="ARBA00022490"/>
    </source>
</evidence>
<dbReference type="FunFam" id="3.40.50.620:FF:000008">
    <property type="entry name" value="Tyrosine--tRNA ligase"/>
    <property type="match status" value="1"/>
</dbReference>
<evidence type="ECO:0000256" key="12">
    <source>
        <dbReference type="PROSITE-ProRule" id="PRU00182"/>
    </source>
</evidence>
<sequence>MENIMDTLRARGFIKQTVYEDELYELLGKESVPFYVGFDPTADSLHVGHFLVLMAMSHMQKAGHRPIVLLGGGTGMVGDPSGRTDMRKMMTPEVIRHNVEMFKKQMSRFFSFEGENAAIMVDNAEWLLGLNYIDFLREVGAHFSVNRMLTAECFKTRMEKGLSFLEFNYMLMQAYDFLVLFRKYGCRLECGGDDQWSNILAGADLIRRKEGEAAFAMTFSLLLTSEGTKMGKTAKGALWLDKDKTPPYEFYQYFRNVADADVENCLKYLTFLPLDEIAALTAEQGAALNAAKERLAYEVTKIVHGEAEADKARSEARAAFGGGGGELPTKQVDASVVKVVDLLVALKLAPSKGEARRLIEGGGIRIDDAKVEDIGAEVTAEQRAAGFVLHKGKKVHVRVVADD</sequence>
<feature type="binding site" evidence="11">
    <location>
        <position position="173"/>
    </location>
    <ligand>
        <name>L-tyrosine</name>
        <dbReference type="ChEBI" id="CHEBI:58315"/>
    </ligand>
</feature>
<dbReference type="Gene3D" id="3.40.50.620">
    <property type="entry name" value="HUPs"/>
    <property type="match status" value="1"/>
</dbReference>
<keyword evidence="4 11" id="KW-0547">Nucleotide-binding</keyword>
<keyword evidence="7 11" id="KW-0648">Protein biosynthesis</keyword>
<reference evidence="14" key="1">
    <citation type="submission" date="2020-10" db="EMBL/GenBank/DDBJ databases">
        <authorList>
            <person name="Gilroy R."/>
        </authorList>
    </citation>
    <scope>NUCLEOTIDE SEQUENCE</scope>
    <source>
        <strain evidence="14">23406</strain>
    </source>
</reference>
<dbReference type="EMBL" id="DVOH01000013">
    <property type="protein sequence ID" value="HIU99828.1"/>
    <property type="molecule type" value="Genomic_DNA"/>
</dbReference>
<dbReference type="GO" id="GO:0006437">
    <property type="term" value="P:tyrosyl-tRNA aminoacylation"/>
    <property type="evidence" value="ECO:0007669"/>
    <property type="project" value="UniProtKB-UniRule"/>
</dbReference>
<dbReference type="PRINTS" id="PR01040">
    <property type="entry name" value="TRNASYNTHTYR"/>
</dbReference>
<feature type="domain" description="Tyrosine--tRNA ligase SYY-like C-terminal" evidence="13">
    <location>
        <begin position="326"/>
        <end position="396"/>
    </location>
</feature>
<dbReference type="InterPro" id="IPR002307">
    <property type="entry name" value="Tyr-tRNA-ligase"/>
</dbReference>
<reference evidence="14" key="2">
    <citation type="journal article" date="2021" name="PeerJ">
        <title>Extensive microbial diversity within the chicken gut microbiome revealed by metagenomics and culture.</title>
        <authorList>
            <person name="Gilroy R."/>
            <person name="Ravi A."/>
            <person name="Getino M."/>
            <person name="Pursley I."/>
            <person name="Horton D.L."/>
            <person name="Alikhan N.F."/>
            <person name="Baker D."/>
            <person name="Gharbi K."/>
            <person name="Hall N."/>
            <person name="Watson M."/>
            <person name="Adriaenssens E.M."/>
            <person name="Foster-Nyarko E."/>
            <person name="Jarju S."/>
            <person name="Secka A."/>
            <person name="Antonio M."/>
            <person name="Oren A."/>
            <person name="Chaudhuri R.R."/>
            <person name="La Ragione R."/>
            <person name="Hildebrand F."/>
            <person name="Pallen M.J."/>
        </authorList>
    </citation>
    <scope>NUCLEOTIDE SEQUENCE</scope>
    <source>
        <strain evidence="14">23406</strain>
    </source>
</reference>
<proteinExistence type="inferred from homology"/>
<dbReference type="InterPro" id="IPR036986">
    <property type="entry name" value="S4_RNA-bd_sf"/>
</dbReference>
<dbReference type="Gene3D" id="1.10.240.10">
    <property type="entry name" value="Tyrosyl-Transfer RNA Synthetase"/>
    <property type="match status" value="1"/>
</dbReference>
<feature type="binding site" evidence="11">
    <location>
        <position position="169"/>
    </location>
    <ligand>
        <name>L-tyrosine</name>
        <dbReference type="ChEBI" id="CHEBI:58315"/>
    </ligand>
</feature>
<evidence type="ECO:0000256" key="7">
    <source>
        <dbReference type="ARBA" id="ARBA00022917"/>
    </source>
</evidence>
<dbReference type="PANTHER" id="PTHR11766">
    <property type="entry name" value="TYROSYL-TRNA SYNTHETASE"/>
    <property type="match status" value="1"/>
</dbReference>
<feature type="short sequence motif" description="'KMSKS' region" evidence="11">
    <location>
        <begin position="229"/>
        <end position="233"/>
    </location>
</feature>
<evidence type="ECO:0000313" key="14">
    <source>
        <dbReference type="EMBL" id="HIU99828.1"/>
    </source>
</evidence>
<dbReference type="GO" id="GO:0005829">
    <property type="term" value="C:cytosol"/>
    <property type="evidence" value="ECO:0007669"/>
    <property type="project" value="TreeGrafter"/>
</dbReference>
<comment type="similarity">
    <text evidence="10 11">Belongs to the class-I aminoacyl-tRNA synthetase family. TyrS type 1 subfamily.</text>
</comment>
<evidence type="ECO:0000256" key="5">
    <source>
        <dbReference type="ARBA" id="ARBA00022840"/>
    </source>
</evidence>
<accession>A0A9D1SX52</accession>
<evidence type="ECO:0000313" key="15">
    <source>
        <dbReference type="Proteomes" id="UP000886891"/>
    </source>
</evidence>
<evidence type="ECO:0000259" key="13">
    <source>
        <dbReference type="Pfam" id="PF22421"/>
    </source>
</evidence>
<dbReference type="Proteomes" id="UP000886891">
    <property type="component" value="Unassembled WGS sequence"/>
</dbReference>
<dbReference type="PANTHER" id="PTHR11766:SF0">
    <property type="entry name" value="TYROSINE--TRNA LIGASE, MITOCHONDRIAL"/>
    <property type="match status" value="1"/>
</dbReference>
<feature type="binding site" evidence="11">
    <location>
        <position position="35"/>
    </location>
    <ligand>
        <name>L-tyrosine</name>
        <dbReference type="ChEBI" id="CHEBI:58315"/>
    </ligand>
</feature>
<dbReference type="GO" id="GO:0042803">
    <property type="term" value="F:protein homodimerization activity"/>
    <property type="evidence" value="ECO:0007669"/>
    <property type="project" value="UniProtKB-ARBA"/>
</dbReference>
<comment type="function">
    <text evidence="11">Catalyzes the attachment of tyrosine to tRNA(Tyr) in a two-step reaction: tyrosine is first activated by ATP to form Tyr-AMP and then transferred to the acceptor end of tRNA(Tyr).</text>
</comment>
<dbReference type="InterPro" id="IPR014729">
    <property type="entry name" value="Rossmann-like_a/b/a_fold"/>
</dbReference>
<dbReference type="FunFam" id="1.10.240.10:FF:000001">
    <property type="entry name" value="Tyrosine--tRNA ligase"/>
    <property type="match status" value="1"/>
</dbReference>
<comment type="caution">
    <text evidence="14">The sequence shown here is derived from an EMBL/GenBank/DDBJ whole genome shotgun (WGS) entry which is preliminary data.</text>
</comment>
<evidence type="ECO:0000256" key="9">
    <source>
        <dbReference type="ARBA" id="ARBA00048248"/>
    </source>
</evidence>
<keyword evidence="3 11" id="KW-0436">Ligase</keyword>
<evidence type="ECO:0000256" key="11">
    <source>
        <dbReference type="HAMAP-Rule" id="MF_02006"/>
    </source>
</evidence>
<dbReference type="SUPFAM" id="SSF52374">
    <property type="entry name" value="Nucleotidylyl transferase"/>
    <property type="match status" value="1"/>
</dbReference>
<dbReference type="Gene3D" id="3.10.290.10">
    <property type="entry name" value="RNA-binding S4 domain"/>
    <property type="match status" value="1"/>
</dbReference>
<evidence type="ECO:0000256" key="10">
    <source>
        <dbReference type="ARBA" id="ARBA00060965"/>
    </source>
</evidence>
<dbReference type="InterPro" id="IPR024088">
    <property type="entry name" value="Tyr-tRNA-ligase_bac-type"/>
</dbReference>
<dbReference type="SUPFAM" id="SSF55174">
    <property type="entry name" value="Alpha-L RNA-binding motif"/>
    <property type="match status" value="1"/>
</dbReference>
<comment type="subcellular location">
    <subcellularLocation>
        <location evidence="1 11">Cytoplasm</location>
    </subcellularLocation>
</comment>
<feature type="binding site" evidence="11">
    <location>
        <position position="232"/>
    </location>
    <ligand>
        <name>ATP</name>
        <dbReference type="ChEBI" id="CHEBI:30616"/>
    </ligand>
</feature>
<comment type="catalytic activity">
    <reaction evidence="9 11">
        <text>tRNA(Tyr) + L-tyrosine + ATP = L-tyrosyl-tRNA(Tyr) + AMP + diphosphate + H(+)</text>
        <dbReference type="Rhea" id="RHEA:10220"/>
        <dbReference type="Rhea" id="RHEA-COMP:9706"/>
        <dbReference type="Rhea" id="RHEA-COMP:9707"/>
        <dbReference type="ChEBI" id="CHEBI:15378"/>
        <dbReference type="ChEBI" id="CHEBI:30616"/>
        <dbReference type="ChEBI" id="CHEBI:33019"/>
        <dbReference type="ChEBI" id="CHEBI:58315"/>
        <dbReference type="ChEBI" id="CHEBI:78442"/>
        <dbReference type="ChEBI" id="CHEBI:78536"/>
        <dbReference type="ChEBI" id="CHEBI:456215"/>
        <dbReference type="EC" id="6.1.1.1"/>
    </reaction>
</comment>
<evidence type="ECO:0000256" key="6">
    <source>
        <dbReference type="ARBA" id="ARBA00022884"/>
    </source>
</evidence>
<evidence type="ECO:0000256" key="1">
    <source>
        <dbReference type="ARBA" id="ARBA00004496"/>
    </source>
</evidence>
<dbReference type="GO" id="GO:0005524">
    <property type="term" value="F:ATP binding"/>
    <property type="evidence" value="ECO:0007669"/>
    <property type="project" value="UniProtKB-UniRule"/>
</dbReference>